<name>A0ABX2D8B9_9SPHI</name>
<evidence type="ECO:0000256" key="1">
    <source>
        <dbReference type="SAM" id="MobiDB-lite"/>
    </source>
</evidence>
<protein>
    <submittedName>
        <fullName evidence="2">Uncharacterized protein</fullName>
    </submittedName>
</protein>
<accession>A0ABX2D8B9</accession>
<feature type="region of interest" description="Disordered" evidence="1">
    <location>
        <begin position="277"/>
        <end position="299"/>
    </location>
</feature>
<dbReference type="Proteomes" id="UP000762110">
    <property type="component" value="Unassembled WGS sequence"/>
</dbReference>
<gene>
    <name evidence="2" type="ORF">HQN85_01060</name>
</gene>
<dbReference type="RefSeq" id="WP_173268496.1">
    <property type="nucleotide sequence ID" value="NZ_JABMKV010000001.1"/>
</dbReference>
<sequence>MKQTSKFKTHSLSKLTSVLFVFLTISFNSCKKDSNEIQSKDIVSETKEWFALQTNNKSLTTSLFRQHILNKTSSLDPSGTKTIPSNADHPLSIDWKDAKTYQTSDSTIVEVPVRSSGIFNFNTEVPINGKKMRTNKSITKLLFIKTALKTEGYFMTIINSDEYLAETSSNPSKNTFLQKEQNFTGTIVYHDLQGNMTNVVSIGKSTRLNKQESLKSSFGTGRVSQALPPTCVETPIYEVFGVGCVDINEYYIFCESVYSVYVGHTICGDGGGVPPTNPGGGGAPGGGSGGSNSSNEYNPQEFQFSSDPAIYLSDLFNCFNNISSTMATYSITLSTDLPVNSDPNKLVNYSSFPPSPGHAFITLTKTNGTNMVTKSFGFYPDPDILSLTTGPVGSKMNDNGAHDYDANISMSLTAGEFQLAISKALEKRNMSYDIDKYNCTDYALDVFNAVRDVSNKIEVPNWVGTLGYNYGKTPNGLYNRLALMKSYGNNSISLVKGNATAKSGVCN</sequence>
<evidence type="ECO:0000313" key="2">
    <source>
        <dbReference type="EMBL" id="NQX30298.1"/>
    </source>
</evidence>
<keyword evidence="3" id="KW-1185">Reference proteome</keyword>
<proteinExistence type="predicted"/>
<organism evidence="2 3">
    <name type="scientific">Pedobacter boryungensis</name>
    <dbReference type="NCBI Taxonomy" id="869962"/>
    <lineage>
        <taxon>Bacteria</taxon>
        <taxon>Pseudomonadati</taxon>
        <taxon>Bacteroidota</taxon>
        <taxon>Sphingobacteriia</taxon>
        <taxon>Sphingobacteriales</taxon>
        <taxon>Sphingobacteriaceae</taxon>
        <taxon>Pedobacter</taxon>
    </lineage>
</organism>
<evidence type="ECO:0000313" key="3">
    <source>
        <dbReference type="Proteomes" id="UP000762110"/>
    </source>
</evidence>
<comment type="caution">
    <text evidence="2">The sequence shown here is derived from an EMBL/GenBank/DDBJ whole genome shotgun (WGS) entry which is preliminary data.</text>
</comment>
<dbReference type="EMBL" id="JABMKV010000001">
    <property type="protein sequence ID" value="NQX30298.1"/>
    <property type="molecule type" value="Genomic_DNA"/>
</dbReference>
<feature type="compositionally biased region" description="Gly residues" evidence="1">
    <location>
        <begin position="277"/>
        <end position="290"/>
    </location>
</feature>
<reference evidence="2 3" key="1">
    <citation type="submission" date="2020-05" db="EMBL/GenBank/DDBJ databases">
        <title>Description of Pedobacter foliorum sp. nov.</title>
        <authorList>
            <person name="Qi S."/>
            <person name="Carlier A."/>
            <person name="Cnockaert M."/>
            <person name="Vandamme P."/>
        </authorList>
    </citation>
    <scope>NUCLEOTIDE SEQUENCE [LARGE SCALE GENOMIC DNA]</scope>
    <source>
        <strain evidence="2 3">LMG 31300</strain>
    </source>
</reference>